<evidence type="ECO:0000313" key="4">
    <source>
        <dbReference type="Proteomes" id="UP000229112"/>
    </source>
</evidence>
<dbReference type="InterPro" id="IPR013783">
    <property type="entry name" value="Ig-like_fold"/>
</dbReference>
<proteinExistence type="predicted"/>
<dbReference type="AlphaFoldDB" id="A0A2M6WKT0"/>
<evidence type="ECO:0000259" key="2">
    <source>
        <dbReference type="SMART" id="SM00736"/>
    </source>
</evidence>
<feature type="domain" description="Dystroglycan-type cadherin-like" evidence="2">
    <location>
        <begin position="74"/>
        <end position="165"/>
    </location>
</feature>
<dbReference type="EMBL" id="PFAY01000001">
    <property type="protein sequence ID" value="PIT93411.1"/>
    <property type="molecule type" value="Genomic_DNA"/>
</dbReference>
<sequence length="557" mass="60961">MKNPIFKRILGLVLSIVLVATVLPVFGIAQNLPACSDGIDNDLDGYIDYPSDSHCDTPYDNDESSSSAQANRPPFFASIPNQTIQVNSYISFVVSAVDPEGDYVTYQVLGKPASATFDEGSRRFSWIPSISDIGTHYVTIRARDIFNNTQTITFSITVTPVNSIINQNNRAPQFINTNQSYQIRVGEYLVFRVTAVDPDGDFLTYRALNLPAGAGFVNQSAEFTWRPEASQVGSYNVVFEAVDQLGLKSQMTVNLRVTSTVTFINAPNTFNNRPQFTSLPPLTAVANQTYLYTVKAYDSEGQMLTYQLAKGPAGAFLNSQTGVLAFTPTANSQGSKYDFIITATDSGGMSNQQNFTVTVAGQPAPLVITQPGKIEYVELGAQSTYTNQVVTTQPQVVLTRASQLRNFDYRVYNDSSNNVIVAWSTSVPSVGEVVFGYNAQTDIRSGSLDYDFTTGRSQSFSTYHEFNLGKLDFNRPYYIRTISFNDTESKVSSETLFIPVPYNGAVMGEEESVIGTASVTTNLYTASAVASITVIKWILLTILTALILGLGFKALNR</sequence>
<evidence type="ECO:0000313" key="3">
    <source>
        <dbReference type="EMBL" id="PIT93411.1"/>
    </source>
</evidence>
<dbReference type="GO" id="GO:0016020">
    <property type="term" value="C:membrane"/>
    <property type="evidence" value="ECO:0007669"/>
    <property type="project" value="InterPro"/>
</dbReference>
<dbReference type="SUPFAM" id="SSF49313">
    <property type="entry name" value="Cadherin-like"/>
    <property type="match status" value="3"/>
</dbReference>
<dbReference type="CDD" id="cd11304">
    <property type="entry name" value="Cadherin_repeat"/>
    <property type="match status" value="1"/>
</dbReference>
<dbReference type="GO" id="GO:0005509">
    <property type="term" value="F:calcium ion binding"/>
    <property type="evidence" value="ECO:0007669"/>
    <property type="project" value="InterPro"/>
</dbReference>
<feature type="transmembrane region" description="Helical" evidence="1">
    <location>
        <begin position="534"/>
        <end position="555"/>
    </location>
</feature>
<name>A0A2M6WKT0_9BACT</name>
<dbReference type="InterPro" id="IPR006644">
    <property type="entry name" value="Cadg"/>
</dbReference>
<dbReference type="Gene3D" id="2.60.40.10">
    <property type="entry name" value="Immunoglobulins"/>
    <property type="match status" value="3"/>
</dbReference>
<comment type="caution">
    <text evidence="3">The sequence shown here is derived from an EMBL/GenBank/DDBJ whole genome shotgun (WGS) entry which is preliminary data.</text>
</comment>
<keyword evidence="1" id="KW-0812">Transmembrane</keyword>
<gene>
    <name evidence="3" type="ORF">COU06_00010</name>
</gene>
<organism evidence="3 4">
    <name type="scientific">Candidatus Harrisonbacteria bacterium CG10_big_fil_rev_8_21_14_0_10_38_8</name>
    <dbReference type="NCBI Taxonomy" id="1974582"/>
    <lineage>
        <taxon>Bacteria</taxon>
        <taxon>Candidatus Harrisoniibacteriota</taxon>
    </lineage>
</organism>
<protein>
    <recommendedName>
        <fullName evidence="2">Dystroglycan-type cadherin-like domain-containing protein</fullName>
    </recommendedName>
</protein>
<keyword evidence="1" id="KW-0472">Membrane</keyword>
<keyword evidence="1" id="KW-1133">Transmembrane helix</keyword>
<feature type="domain" description="Dystroglycan-type cadherin-like" evidence="2">
    <location>
        <begin position="274"/>
        <end position="366"/>
    </location>
</feature>
<accession>A0A2M6WKT0</accession>
<dbReference type="Pfam" id="PF05345">
    <property type="entry name" value="He_PIG"/>
    <property type="match status" value="3"/>
</dbReference>
<dbReference type="Proteomes" id="UP000229112">
    <property type="component" value="Unassembled WGS sequence"/>
</dbReference>
<evidence type="ECO:0000256" key="1">
    <source>
        <dbReference type="SAM" id="Phobius"/>
    </source>
</evidence>
<dbReference type="InterPro" id="IPR015919">
    <property type="entry name" value="Cadherin-like_sf"/>
</dbReference>
<dbReference type="SMART" id="SM00736">
    <property type="entry name" value="CADG"/>
    <property type="match status" value="2"/>
</dbReference>
<reference evidence="4" key="1">
    <citation type="submission" date="2017-09" db="EMBL/GenBank/DDBJ databases">
        <title>Depth-based differentiation of microbial function through sediment-hosted aquifers and enrichment of novel symbionts in the deep terrestrial subsurface.</title>
        <authorList>
            <person name="Probst A.J."/>
            <person name="Ladd B."/>
            <person name="Jarett J.K."/>
            <person name="Geller-Mcgrath D.E."/>
            <person name="Sieber C.M.K."/>
            <person name="Emerson J.B."/>
            <person name="Anantharaman K."/>
            <person name="Thomas B.C."/>
            <person name="Malmstrom R."/>
            <person name="Stieglmeier M."/>
            <person name="Klingl A."/>
            <person name="Woyke T."/>
            <person name="Ryan C.M."/>
            <person name="Banfield J.F."/>
        </authorList>
    </citation>
    <scope>NUCLEOTIDE SEQUENCE [LARGE SCALE GENOMIC DNA]</scope>
</reference>